<evidence type="ECO:0000256" key="4">
    <source>
        <dbReference type="ARBA" id="ARBA00023136"/>
    </source>
</evidence>
<keyword evidence="6" id="KW-1003">Cell membrane</keyword>
<keyword evidence="4 6" id="KW-0472">Membrane</keyword>
<dbReference type="InterPro" id="IPR047817">
    <property type="entry name" value="ABC2_TM_bact-type"/>
</dbReference>
<protein>
    <recommendedName>
        <fullName evidence="6">Transport permease protein</fullName>
    </recommendedName>
</protein>
<evidence type="ECO:0000259" key="7">
    <source>
        <dbReference type="PROSITE" id="PS51012"/>
    </source>
</evidence>
<dbReference type="PANTHER" id="PTHR43229">
    <property type="entry name" value="NODULATION PROTEIN J"/>
    <property type="match status" value="1"/>
</dbReference>
<dbReference type="Pfam" id="PF01061">
    <property type="entry name" value="ABC2_membrane"/>
    <property type="match status" value="1"/>
</dbReference>
<comment type="similarity">
    <text evidence="6">Belongs to the ABC-2 integral membrane protein family.</text>
</comment>
<feature type="domain" description="ABC transmembrane type-2" evidence="7">
    <location>
        <begin position="56"/>
        <end position="282"/>
    </location>
</feature>
<evidence type="ECO:0000256" key="5">
    <source>
        <dbReference type="ARBA" id="ARBA00023251"/>
    </source>
</evidence>
<reference evidence="8 9" key="1">
    <citation type="submission" date="2021-05" db="EMBL/GenBank/DDBJ databases">
        <title>Direct Submission.</title>
        <authorList>
            <person name="Li K."/>
            <person name="Gao J."/>
        </authorList>
    </citation>
    <scope>NUCLEOTIDE SEQUENCE [LARGE SCALE GENOMIC DNA]</scope>
    <source>
        <strain evidence="8 9">Mg02</strain>
    </source>
</reference>
<dbReference type="InterPro" id="IPR000412">
    <property type="entry name" value="ABC_2_transport"/>
</dbReference>
<evidence type="ECO:0000256" key="6">
    <source>
        <dbReference type="RuleBase" id="RU361157"/>
    </source>
</evidence>
<dbReference type="InterPro" id="IPR051784">
    <property type="entry name" value="Nod_factor_ABC_transporter"/>
</dbReference>
<comment type="subcellular location">
    <subcellularLocation>
        <location evidence="6">Cell membrane</location>
        <topology evidence="6">Multi-pass membrane protein</topology>
    </subcellularLocation>
    <subcellularLocation>
        <location evidence="1">Membrane</location>
        <topology evidence="1">Multi-pass membrane protein</topology>
    </subcellularLocation>
</comment>
<keyword evidence="9" id="KW-1185">Reference proteome</keyword>
<dbReference type="Proteomes" id="UP000676079">
    <property type="component" value="Chromosome"/>
</dbReference>
<keyword evidence="3 6" id="KW-1133">Transmembrane helix</keyword>
<organism evidence="8 9">
    <name type="scientific">Nocardiopsis changdeensis</name>
    <dbReference type="NCBI Taxonomy" id="2831969"/>
    <lineage>
        <taxon>Bacteria</taxon>
        <taxon>Bacillati</taxon>
        <taxon>Actinomycetota</taxon>
        <taxon>Actinomycetes</taxon>
        <taxon>Streptosporangiales</taxon>
        <taxon>Nocardiopsidaceae</taxon>
        <taxon>Nocardiopsis</taxon>
    </lineage>
</organism>
<dbReference type="PROSITE" id="PS51012">
    <property type="entry name" value="ABC_TM2"/>
    <property type="match status" value="1"/>
</dbReference>
<gene>
    <name evidence="8" type="ORF">KGD84_15340</name>
</gene>
<evidence type="ECO:0000256" key="1">
    <source>
        <dbReference type="ARBA" id="ARBA00004141"/>
    </source>
</evidence>
<comment type="caution">
    <text evidence="6">Lacks conserved residue(s) required for the propagation of feature annotation.</text>
</comment>
<keyword evidence="5" id="KW-0046">Antibiotic resistance</keyword>
<dbReference type="InterPro" id="IPR013525">
    <property type="entry name" value="ABC2_TM"/>
</dbReference>
<sequence length="282" mass="29644">MNPPTATHPPHRPQDTDRTAALAELMAHPAPPRPGPARATALLGLRALSQLRREPVQLIDVTVFPVLMTAMFAYLLGGAVSGTTDAYLDFLIPGMTVMSVVLCTAGSGVRLNTDIARGVFDRLRTLVTWTPAPLVGSLLGDTARYLTAAACVTAAGALMGYRPEGGAAGTAAALALLTAFAFALSWAWLLVGLLARTPASVTAASTLLFPLVFLGDVFVPAQTLPAWLRTVVELNPVTHLTRAVRDLTAGEGATAPVLWTLAFSAALLAVLSPWVTALYRRR</sequence>
<proteinExistence type="inferred from homology"/>
<keyword evidence="6" id="KW-0813">Transport</keyword>
<dbReference type="PIRSF" id="PIRSF006648">
    <property type="entry name" value="DrrB"/>
    <property type="match status" value="1"/>
</dbReference>
<evidence type="ECO:0000313" key="8">
    <source>
        <dbReference type="EMBL" id="QUX25489.1"/>
    </source>
</evidence>
<keyword evidence="2 6" id="KW-0812">Transmembrane</keyword>
<feature type="transmembrane region" description="Helical" evidence="6">
    <location>
        <begin position="86"/>
        <end position="109"/>
    </location>
</feature>
<dbReference type="RefSeq" id="WP_220561046.1">
    <property type="nucleotide sequence ID" value="NZ_CP074133.1"/>
</dbReference>
<feature type="transmembrane region" description="Helical" evidence="6">
    <location>
        <begin position="257"/>
        <end position="279"/>
    </location>
</feature>
<evidence type="ECO:0000313" key="9">
    <source>
        <dbReference type="Proteomes" id="UP000676079"/>
    </source>
</evidence>
<evidence type="ECO:0000256" key="2">
    <source>
        <dbReference type="ARBA" id="ARBA00022692"/>
    </source>
</evidence>
<dbReference type="EMBL" id="CP074133">
    <property type="protein sequence ID" value="QUX25489.1"/>
    <property type="molecule type" value="Genomic_DNA"/>
</dbReference>
<accession>A0ABX8BTE3</accession>
<evidence type="ECO:0000256" key="3">
    <source>
        <dbReference type="ARBA" id="ARBA00022989"/>
    </source>
</evidence>
<name>A0ABX8BTE3_9ACTN</name>
<dbReference type="PANTHER" id="PTHR43229:SF2">
    <property type="entry name" value="NODULATION PROTEIN J"/>
    <property type="match status" value="1"/>
</dbReference>
<feature type="transmembrane region" description="Helical" evidence="6">
    <location>
        <begin position="207"/>
        <end position="228"/>
    </location>
</feature>
<feature type="transmembrane region" description="Helical" evidence="6">
    <location>
        <begin position="58"/>
        <end position="80"/>
    </location>
</feature>
<feature type="transmembrane region" description="Helical" evidence="6">
    <location>
        <begin position="173"/>
        <end position="195"/>
    </location>
</feature>